<evidence type="ECO:0000313" key="1">
    <source>
        <dbReference type="EMBL" id="TDR57264.1"/>
    </source>
</evidence>
<name>A0A4R6ZY16_9GAMM</name>
<dbReference type="AlphaFoldDB" id="A0A4R6ZY16"/>
<organism evidence="1 2">
    <name type="scientific">Halomonas ventosae</name>
    <dbReference type="NCBI Taxonomy" id="229007"/>
    <lineage>
        <taxon>Bacteria</taxon>
        <taxon>Pseudomonadati</taxon>
        <taxon>Pseudomonadota</taxon>
        <taxon>Gammaproteobacteria</taxon>
        <taxon>Oceanospirillales</taxon>
        <taxon>Halomonadaceae</taxon>
        <taxon>Halomonas</taxon>
    </lineage>
</organism>
<proteinExistence type="predicted"/>
<comment type="caution">
    <text evidence="1">The sequence shown here is derived from an EMBL/GenBank/DDBJ whole genome shotgun (WGS) entry which is preliminary data.</text>
</comment>
<dbReference type="EMBL" id="SNZJ01000001">
    <property type="protein sequence ID" value="TDR57264.1"/>
    <property type="molecule type" value="Genomic_DNA"/>
</dbReference>
<evidence type="ECO:0000313" key="2">
    <source>
        <dbReference type="Proteomes" id="UP000295212"/>
    </source>
</evidence>
<accession>A0A4R6ZY16</accession>
<protein>
    <submittedName>
        <fullName evidence="1">DDE family transposase</fullName>
    </submittedName>
</protein>
<reference evidence="1 2" key="1">
    <citation type="submission" date="2019-03" db="EMBL/GenBank/DDBJ databases">
        <title>Genomic Encyclopedia of Type Strains, Phase III (KMG-III): the genomes of soil and plant-associated and newly described type strains.</title>
        <authorList>
            <person name="Whitman W."/>
        </authorList>
    </citation>
    <scope>NUCLEOTIDE SEQUENCE [LARGE SCALE GENOMIC DNA]</scope>
    <source>
        <strain evidence="1 2">CECT 5797</strain>
    </source>
</reference>
<gene>
    <name evidence="1" type="ORF">DFP85_10179</name>
</gene>
<dbReference type="Proteomes" id="UP000295212">
    <property type="component" value="Unassembled WGS sequence"/>
</dbReference>
<sequence>MTKYRQRNIVGRCIGWIKELRRICTRYDYLASSFLVMVCLACIDRCLRADFSDKT</sequence>